<evidence type="ECO:0000313" key="7">
    <source>
        <dbReference type="Proteomes" id="UP000281741"/>
    </source>
</evidence>
<gene>
    <name evidence="4" type="ORF">EG349_00285</name>
    <name evidence="5" type="ORF">EG353_18755</name>
</gene>
<dbReference type="SUPFAM" id="SSF52058">
    <property type="entry name" value="L domain-like"/>
    <property type="match status" value="1"/>
</dbReference>
<dbReference type="NCBIfam" id="TIGR04183">
    <property type="entry name" value="Por_Secre_tail"/>
    <property type="match status" value="1"/>
</dbReference>
<evidence type="ECO:0000313" key="4">
    <source>
        <dbReference type="EMBL" id="AZA85341.1"/>
    </source>
</evidence>
<dbReference type="InterPro" id="IPR032675">
    <property type="entry name" value="LRR_dom_sf"/>
</dbReference>
<evidence type="ECO:0000313" key="6">
    <source>
        <dbReference type="Proteomes" id="UP000274073"/>
    </source>
</evidence>
<evidence type="ECO:0000256" key="1">
    <source>
        <dbReference type="ARBA" id="ARBA00022729"/>
    </source>
</evidence>
<feature type="domain" description="Secretion system C-terminal sorting" evidence="2">
    <location>
        <begin position="1054"/>
        <end position="1123"/>
    </location>
</feature>
<dbReference type="PANTHER" id="PTHR46433">
    <property type="entry name" value="ANK_REP_REGION DOMAIN-CONTAINING PROTEIN-RELATED"/>
    <property type="match status" value="1"/>
</dbReference>
<dbReference type="Pfam" id="PF24595">
    <property type="entry name" value="DUF7619"/>
    <property type="match status" value="1"/>
</dbReference>
<dbReference type="RefSeq" id="WP_123853310.1">
    <property type="nucleotide sequence ID" value="NZ_CP033912.1"/>
</dbReference>
<feature type="domain" description="DUF7619" evidence="3">
    <location>
        <begin position="909"/>
        <end position="1035"/>
    </location>
</feature>
<organism evidence="4 6">
    <name type="scientific">Chryseobacterium shandongense</name>
    <dbReference type="NCBI Taxonomy" id="1493872"/>
    <lineage>
        <taxon>Bacteria</taxon>
        <taxon>Pseudomonadati</taxon>
        <taxon>Bacteroidota</taxon>
        <taxon>Flavobacteriia</taxon>
        <taxon>Flavobacteriales</taxon>
        <taxon>Weeksellaceae</taxon>
        <taxon>Chryseobacterium group</taxon>
        <taxon>Chryseobacterium</taxon>
    </lineage>
</organism>
<dbReference type="EMBL" id="CP033915">
    <property type="protein sequence ID" value="AZA85341.1"/>
    <property type="molecule type" value="Genomic_DNA"/>
</dbReference>
<evidence type="ECO:0000259" key="3">
    <source>
        <dbReference type="Pfam" id="PF24595"/>
    </source>
</evidence>
<dbReference type="InterPro" id="IPR055353">
    <property type="entry name" value="DUF7619"/>
</dbReference>
<dbReference type="Gene3D" id="3.80.10.10">
    <property type="entry name" value="Ribonuclease Inhibitor"/>
    <property type="match status" value="2"/>
</dbReference>
<evidence type="ECO:0000259" key="2">
    <source>
        <dbReference type="Pfam" id="PF18962"/>
    </source>
</evidence>
<dbReference type="AlphaFoldDB" id="A0AAD1DKB1"/>
<sequence length="1125" mass="123363">MAKAQIINFSDANFKAKLLSSSPSNTIAKNLSGSYFAIDANGDGEIQQTEADAVAELEVVESDSAICANTNFQGISSFTQVKKIKINYGYPINTSQDISNLQNLTHLEINSITAAVLVPTVFYISNCSNLLVYSGLAFPIFTNTPALEDVSLYTRVLTSAEIPLYNSTLASVQSLVNLKKLSHASTNIYDPALTLNLSYHNKLEEVHLISPSFLFGKVDLSHCINLKSIQIDVAGFPNSNFCPVNELDLSYCSNNTINGNGTKNLSLSAYYLEKIIFDNSQYLEKIILYAALKDLKANNCPLLNEINTKMIGLGATSTPLEASNCPNLKKISMIFKYQSFDGTSFSNLENLVFYSEDAYDSVSGFYQPNEELQSLLLNNNTNLKTLEIYDYTLKNLSLNGLPQLQSINSYMGFGELLQNISYMSTECMQTLNIQNCPLLTNITIAGQHGLKTTTIKNCSTLRSFEIPLNSYSGYYFRKSLESLEIENCTLLNKIKIPLNKLTNLKILNCPALEQLDVENNLLSTFDLTGSMASIKKLNLLRNNLTNFNIQLFPNVETLELGGNIITDLDMSMHTKINTFKYLNSGLNYGGSITHNPPTYLKTVNLNGCPNIQTVNLESSVLDKVFLKNGVNETLTVTNSPLLQYVCVDDSQTTAIQSSLASQGLTNVNINTYCSFVPGGSYNTITGLVRFDENNNGCDTNDEIFEHMKLKISDGTTGETFVKNNGKYDFYTQAGNFTVTAEPENPALFTVTPATFSTSFPNNNNNIFTQDLCVTKNGNANDLEVLIAPLTNAVPGFDAKYKVMWRNKGNTILSGNVTFTFNASKMDFVSSVLPSAVSGNQVTFNFANLKPYANTASEIIFNIHPPTHPTNPANAGDQLSFMASLGAVPGDINPADNTFNYQQTVINSFDPNDIVCLHGNTIPAAMIGNYLHYIVNFENSGTAPATNIVAEMDIDPADFDISSLQLQNASHLAYTKVTGNKVEFMMKSANLGSGGHGNILLKMKSKGTLNPGDQLMNKANIYFDYNFPIETNDAITNIAGFLKVEENLNATSAEVYPNPTKGEVNINAESEIKAVEVYDNAGRIIQKQIGINARKTALTIHSENNGVFYLKITTDKGSVMKKVIKN</sequence>
<dbReference type="Proteomes" id="UP000281741">
    <property type="component" value="Chromosome"/>
</dbReference>
<accession>A0AAD1DKB1</accession>
<dbReference type="EMBL" id="CP033912">
    <property type="protein sequence ID" value="AZA97446.1"/>
    <property type="molecule type" value="Genomic_DNA"/>
</dbReference>
<keyword evidence="1" id="KW-0732">Signal</keyword>
<keyword evidence="7" id="KW-1185">Reference proteome</keyword>
<dbReference type="PANTHER" id="PTHR46433:SF3">
    <property type="entry name" value="RAB GTPASE DOMAIN-CONTAINING PROTEIN"/>
    <property type="match status" value="1"/>
</dbReference>
<evidence type="ECO:0000313" key="5">
    <source>
        <dbReference type="EMBL" id="AZA97446.1"/>
    </source>
</evidence>
<proteinExistence type="predicted"/>
<name>A0AAD1DKB1_9FLAO</name>
<protein>
    <submittedName>
        <fullName evidence="4">T9SS C-terminal target domain-containing protein</fullName>
    </submittedName>
</protein>
<reference evidence="6 7" key="1">
    <citation type="submission" date="2018-11" db="EMBL/GenBank/DDBJ databases">
        <title>Proposal to divide the Flavobacteriaceae and reorganize its genera based on Amino Acid Identity values calculated from whole genome sequences.</title>
        <authorList>
            <person name="Nicholson A.C."/>
            <person name="Gulvik C.A."/>
            <person name="Whitney A.M."/>
            <person name="Humrighouse B.W."/>
            <person name="Bell M."/>
            <person name="Holmes B."/>
            <person name="Steigerwalt A.G."/>
            <person name="Villarma A."/>
            <person name="Sheth M."/>
            <person name="Batra D."/>
            <person name="Pryor J."/>
            <person name="Bernardet J.-F."/>
            <person name="Hugo C."/>
            <person name="Kampfer P."/>
            <person name="Newman J."/>
            <person name="McQuiston J.R."/>
        </authorList>
    </citation>
    <scope>NUCLEOTIDE SEQUENCE [LARGE SCALE GENOMIC DNA]</scope>
    <source>
        <strain evidence="4 6">G0207</strain>
        <strain evidence="5 7">H5143</strain>
    </source>
</reference>
<dbReference type="Proteomes" id="UP000274073">
    <property type="component" value="Chromosome"/>
</dbReference>
<dbReference type="InterPro" id="IPR026444">
    <property type="entry name" value="Secre_tail"/>
</dbReference>
<dbReference type="Pfam" id="PF18962">
    <property type="entry name" value="Por_Secre_tail"/>
    <property type="match status" value="1"/>
</dbReference>